<organism evidence="3 4">
    <name type="scientific">Catellatospora citrea</name>
    <dbReference type="NCBI Taxonomy" id="53366"/>
    <lineage>
        <taxon>Bacteria</taxon>
        <taxon>Bacillati</taxon>
        <taxon>Actinomycetota</taxon>
        <taxon>Actinomycetes</taxon>
        <taxon>Micromonosporales</taxon>
        <taxon>Micromonosporaceae</taxon>
        <taxon>Catellatospora</taxon>
    </lineage>
</organism>
<feature type="transmembrane region" description="Helical" evidence="2">
    <location>
        <begin position="78"/>
        <end position="95"/>
    </location>
</feature>
<keyword evidence="2" id="KW-1133">Transmembrane helix</keyword>
<protein>
    <submittedName>
        <fullName evidence="3">Uncharacterized protein</fullName>
    </submittedName>
</protein>
<keyword evidence="2" id="KW-0812">Transmembrane</keyword>
<comment type="caution">
    <text evidence="3">The sequence shown here is derived from an EMBL/GenBank/DDBJ whole genome shotgun (WGS) entry which is preliminary data.</text>
</comment>
<gene>
    <name evidence="3" type="ORF">Cci01nite_83370</name>
</gene>
<keyword evidence="4" id="KW-1185">Reference proteome</keyword>
<feature type="transmembrane region" description="Helical" evidence="2">
    <location>
        <begin position="53"/>
        <end position="71"/>
    </location>
</feature>
<dbReference type="EMBL" id="BONH01000082">
    <property type="protein sequence ID" value="GIG03244.1"/>
    <property type="molecule type" value="Genomic_DNA"/>
</dbReference>
<evidence type="ECO:0000313" key="3">
    <source>
        <dbReference type="EMBL" id="GIG03244.1"/>
    </source>
</evidence>
<dbReference type="RefSeq" id="WP_120317016.1">
    <property type="nucleotide sequence ID" value="NZ_BONH01000082.1"/>
</dbReference>
<feature type="region of interest" description="Disordered" evidence="1">
    <location>
        <begin position="156"/>
        <end position="182"/>
    </location>
</feature>
<evidence type="ECO:0000256" key="1">
    <source>
        <dbReference type="SAM" id="MobiDB-lite"/>
    </source>
</evidence>
<keyword evidence="2" id="KW-0472">Membrane</keyword>
<evidence type="ECO:0000256" key="2">
    <source>
        <dbReference type="SAM" id="Phobius"/>
    </source>
</evidence>
<name>A0A8J3P4D0_9ACTN</name>
<evidence type="ECO:0000313" key="4">
    <source>
        <dbReference type="Proteomes" id="UP000659904"/>
    </source>
</evidence>
<proteinExistence type="predicted"/>
<sequence>MSDITTRGRGWAYAGTIIGGGLSIAANVMHSFIPPVNAAADWAPEPGAVVFSTFWPICLFIAVEVLARVVWPKGALYVAIRFGGLIPIAYVAFSVSYGHMSSLFKHWGEDEHTQMFGPIAIDGLMVIGSAALMVIGKNTATKASALTSVLNRIKPNTDPAPVADGGHSVRPPATTHSDDTPAAEPVAIVDPVLIAEPVNVPAHLLNTARFTMTNFENTIGRTITADELAATINVTPSMARLILAELGETVPAITSAHLNGTPVGAR</sequence>
<feature type="transmembrane region" description="Helical" evidence="2">
    <location>
        <begin position="115"/>
        <end position="135"/>
    </location>
</feature>
<accession>A0A8J3P4D0</accession>
<feature type="transmembrane region" description="Helical" evidence="2">
    <location>
        <begin position="12"/>
        <end position="33"/>
    </location>
</feature>
<reference evidence="3 4" key="1">
    <citation type="submission" date="2021-01" db="EMBL/GenBank/DDBJ databases">
        <title>Whole genome shotgun sequence of Catellatospora citrea NBRC 14495.</title>
        <authorList>
            <person name="Komaki H."/>
            <person name="Tamura T."/>
        </authorList>
    </citation>
    <scope>NUCLEOTIDE SEQUENCE [LARGE SCALE GENOMIC DNA]</scope>
    <source>
        <strain evidence="3 4">NBRC 14495</strain>
    </source>
</reference>
<dbReference type="AlphaFoldDB" id="A0A8J3P4D0"/>
<dbReference type="Proteomes" id="UP000659904">
    <property type="component" value="Unassembled WGS sequence"/>
</dbReference>